<proteinExistence type="predicted"/>
<gene>
    <name evidence="2" type="ORF">Tco_0819694</name>
</gene>
<dbReference type="Proteomes" id="UP001151760">
    <property type="component" value="Unassembled WGS sequence"/>
</dbReference>
<keyword evidence="3" id="KW-1185">Reference proteome</keyword>
<sequence length="277" mass="31177">MSSASQVDEKYDFPKPVTPHYLPKVIESLFVKPYYVIASGSSRNSSKELYGSNDIAHNYYLEEAKNKTQYINMNLKPSEMHTTSLQNTTNSSKLNPRSNNQISRSLPVSKSSCGMSNGVPLFLKEVNSHAKVQSSKTRNNNKPVEPKSHTQKPGRQIAIGQRFSLNKSSVVHEKPHTPRSYLRWKPTSRIFKTVGLRWIPTGKMFTDSPTKVDSEPPNGSNEDITNLYECDHTLNVSAGNLNLSAGTSFNPNKERLRVWLLKGLISQKLGVQEIQIW</sequence>
<organism evidence="2 3">
    <name type="scientific">Tanacetum coccineum</name>
    <dbReference type="NCBI Taxonomy" id="301880"/>
    <lineage>
        <taxon>Eukaryota</taxon>
        <taxon>Viridiplantae</taxon>
        <taxon>Streptophyta</taxon>
        <taxon>Embryophyta</taxon>
        <taxon>Tracheophyta</taxon>
        <taxon>Spermatophyta</taxon>
        <taxon>Magnoliopsida</taxon>
        <taxon>eudicotyledons</taxon>
        <taxon>Gunneridae</taxon>
        <taxon>Pentapetalae</taxon>
        <taxon>asterids</taxon>
        <taxon>campanulids</taxon>
        <taxon>Asterales</taxon>
        <taxon>Asteraceae</taxon>
        <taxon>Asteroideae</taxon>
        <taxon>Anthemideae</taxon>
        <taxon>Anthemidinae</taxon>
        <taxon>Tanacetum</taxon>
    </lineage>
</organism>
<feature type="compositionally biased region" description="Polar residues" evidence="1">
    <location>
        <begin position="130"/>
        <end position="142"/>
    </location>
</feature>
<evidence type="ECO:0000313" key="2">
    <source>
        <dbReference type="EMBL" id="GJS98524.1"/>
    </source>
</evidence>
<feature type="region of interest" description="Disordered" evidence="1">
    <location>
        <begin position="128"/>
        <end position="156"/>
    </location>
</feature>
<protein>
    <submittedName>
        <fullName evidence="2">Uncharacterized protein</fullName>
    </submittedName>
</protein>
<comment type="caution">
    <text evidence="2">The sequence shown here is derived from an EMBL/GenBank/DDBJ whole genome shotgun (WGS) entry which is preliminary data.</text>
</comment>
<name>A0ABQ5A7B9_9ASTR</name>
<accession>A0ABQ5A7B9</accession>
<dbReference type="EMBL" id="BQNB010012051">
    <property type="protein sequence ID" value="GJS98524.1"/>
    <property type="molecule type" value="Genomic_DNA"/>
</dbReference>
<reference evidence="2" key="1">
    <citation type="journal article" date="2022" name="Int. J. Mol. Sci.">
        <title>Draft Genome of Tanacetum Coccineum: Genomic Comparison of Closely Related Tanacetum-Family Plants.</title>
        <authorList>
            <person name="Yamashiro T."/>
            <person name="Shiraishi A."/>
            <person name="Nakayama K."/>
            <person name="Satake H."/>
        </authorList>
    </citation>
    <scope>NUCLEOTIDE SEQUENCE</scope>
</reference>
<evidence type="ECO:0000313" key="3">
    <source>
        <dbReference type="Proteomes" id="UP001151760"/>
    </source>
</evidence>
<reference evidence="2" key="2">
    <citation type="submission" date="2022-01" db="EMBL/GenBank/DDBJ databases">
        <authorList>
            <person name="Yamashiro T."/>
            <person name="Shiraishi A."/>
            <person name="Satake H."/>
            <person name="Nakayama K."/>
        </authorList>
    </citation>
    <scope>NUCLEOTIDE SEQUENCE</scope>
</reference>
<feature type="region of interest" description="Disordered" evidence="1">
    <location>
        <begin position="81"/>
        <end position="111"/>
    </location>
</feature>
<evidence type="ECO:0000256" key="1">
    <source>
        <dbReference type="SAM" id="MobiDB-lite"/>
    </source>
</evidence>